<feature type="domain" description="PIN" evidence="1">
    <location>
        <begin position="12"/>
        <end position="125"/>
    </location>
</feature>
<dbReference type="EMBL" id="JAHHHV010000065">
    <property type="protein sequence ID" value="MBW4466106.1"/>
    <property type="molecule type" value="Genomic_DNA"/>
</dbReference>
<dbReference type="Proteomes" id="UP000707356">
    <property type="component" value="Unassembled WGS sequence"/>
</dbReference>
<name>A0A951PAI8_9CYAN</name>
<evidence type="ECO:0000313" key="2">
    <source>
        <dbReference type="EMBL" id="MBW4466106.1"/>
    </source>
</evidence>
<dbReference type="Gene3D" id="3.40.50.1010">
    <property type="entry name" value="5'-nuclease"/>
    <property type="match status" value="1"/>
</dbReference>
<evidence type="ECO:0000259" key="1">
    <source>
        <dbReference type="Pfam" id="PF13470"/>
    </source>
</evidence>
<dbReference type="InterPro" id="IPR002716">
    <property type="entry name" value="PIN_dom"/>
</dbReference>
<dbReference type="Pfam" id="PF13470">
    <property type="entry name" value="PIN_3"/>
    <property type="match status" value="1"/>
</dbReference>
<proteinExistence type="predicted"/>
<protein>
    <submittedName>
        <fullName evidence="2">PIN domain-containing protein</fullName>
    </submittedName>
</protein>
<dbReference type="AlphaFoldDB" id="A0A951PAI8"/>
<sequence>MGSSKRKAQPVKVLLDTNVILDFALERHLFLQDSEQVLQLAEQRQIEGFVSASTMSDLYYIIRKQKGRDWAFDFLRRLVTICQVAAVDQSVIAMALASDIKDFEDAIQHSTAIINEIDAIATRNKQDFPVDRIQIFTPTELIQRFSLSS</sequence>
<organism evidence="2 3">
    <name type="scientific">Pegethrix bostrychoides GSE-TBD4-15B</name>
    <dbReference type="NCBI Taxonomy" id="2839662"/>
    <lineage>
        <taxon>Bacteria</taxon>
        <taxon>Bacillati</taxon>
        <taxon>Cyanobacteriota</taxon>
        <taxon>Cyanophyceae</taxon>
        <taxon>Oculatellales</taxon>
        <taxon>Oculatellaceae</taxon>
        <taxon>Pegethrix</taxon>
    </lineage>
</organism>
<comment type="caution">
    <text evidence="2">The sequence shown here is derived from an EMBL/GenBank/DDBJ whole genome shotgun (WGS) entry which is preliminary data.</text>
</comment>
<reference evidence="2" key="1">
    <citation type="submission" date="2021-05" db="EMBL/GenBank/DDBJ databases">
        <authorList>
            <person name="Pietrasiak N."/>
            <person name="Ward R."/>
            <person name="Stajich J.E."/>
            <person name="Kurbessoian T."/>
        </authorList>
    </citation>
    <scope>NUCLEOTIDE SEQUENCE</scope>
    <source>
        <strain evidence="2">GSE-TBD4-15B</strain>
    </source>
</reference>
<evidence type="ECO:0000313" key="3">
    <source>
        <dbReference type="Proteomes" id="UP000707356"/>
    </source>
</evidence>
<gene>
    <name evidence="2" type="ORF">KME07_11810</name>
</gene>
<dbReference type="InterPro" id="IPR029060">
    <property type="entry name" value="PIN-like_dom_sf"/>
</dbReference>
<accession>A0A951PAI8</accession>
<dbReference type="SUPFAM" id="SSF88723">
    <property type="entry name" value="PIN domain-like"/>
    <property type="match status" value="1"/>
</dbReference>
<reference evidence="2" key="2">
    <citation type="journal article" date="2022" name="Microbiol. Resour. Announc.">
        <title>Metagenome Sequencing to Explore Phylogenomics of Terrestrial Cyanobacteria.</title>
        <authorList>
            <person name="Ward R.D."/>
            <person name="Stajich J.E."/>
            <person name="Johansen J.R."/>
            <person name="Huntemann M."/>
            <person name="Clum A."/>
            <person name="Foster B."/>
            <person name="Foster B."/>
            <person name="Roux S."/>
            <person name="Palaniappan K."/>
            <person name="Varghese N."/>
            <person name="Mukherjee S."/>
            <person name="Reddy T.B.K."/>
            <person name="Daum C."/>
            <person name="Copeland A."/>
            <person name="Chen I.A."/>
            <person name="Ivanova N.N."/>
            <person name="Kyrpides N.C."/>
            <person name="Shapiro N."/>
            <person name="Eloe-Fadrosh E.A."/>
            <person name="Pietrasiak N."/>
        </authorList>
    </citation>
    <scope>NUCLEOTIDE SEQUENCE</scope>
    <source>
        <strain evidence="2">GSE-TBD4-15B</strain>
    </source>
</reference>